<comment type="similarity">
    <text evidence="7">Belongs to the PPP phosphatase family.</text>
</comment>
<protein>
    <recommendedName>
        <fullName evidence="7">Serine/threonine-protein phosphatase</fullName>
        <ecNumber evidence="7">3.1.3.16</ecNumber>
    </recommendedName>
</protein>
<evidence type="ECO:0000256" key="4">
    <source>
        <dbReference type="ARBA" id="ARBA00022801"/>
    </source>
</evidence>
<dbReference type="Gene3D" id="3.60.21.10">
    <property type="match status" value="1"/>
</dbReference>
<evidence type="ECO:0000313" key="10">
    <source>
        <dbReference type="Ensembl" id="ENSCGRP00001018017.1"/>
    </source>
</evidence>
<dbReference type="Proteomes" id="UP000001075">
    <property type="component" value="Unassembled WGS sequence"/>
</dbReference>
<dbReference type="InterPro" id="IPR004843">
    <property type="entry name" value="Calcineurin-like_PHP"/>
</dbReference>
<dbReference type="InterPro" id="IPR006186">
    <property type="entry name" value="Ser/Thr-sp_prot-phosphatase"/>
</dbReference>
<reference evidence="11" key="1">
    <citation type="journal article" date="2011" name="Nat. Biotechnol.">
        <title>The genomic sequence of the Chinese hamster ovary (CHO)-K1 cell line.</title>
        <authorList>
            <person name="Xu X."/>
            <person name="Nagarajan H."/>
            <person name="Lewis N.E."/>
            <person name="Pan S."/>
            <person name="Cai Z."/>
            <person name="Liu X."/>
            <person name="Chen W."/>
            <person name="Xie M."/>
            <person name="Wang W."/>
            <person name="Hammond S."/>
            <person name="Andersen M.R."/>
            <person name="Neff N."/>
            <person name="Passarelli B."/>
            <person name="Koh W."/>
            <person name="Fan H.C."/>
            <person name="Wang J."/>
            <person name="Gui Y."/>
            <person name="Lee K.H."/>
            <person name="Betenbaugh M.J."/>
            <person name="Quake S.R."/>
            <person name="Famili I."/>
            <person name="Palsson B.O."/>
            <person name="Wang J."/>
        </authorList>
    </citation>
    <scope>NUCLEOTIDE SEQUENCE [LARGE SCALE GENOMIC DNA]</scope>
    <source>
        <strain evidence="11">CHO K1 cell line</strain>
    </source>
</reference>
<comment type="catalytic activity">
    <reaction evidence="7">
        <text>O-phospho-L-threonyl-[protein] + H2O = L-threonyl-[protein] + phosphate</text>
        <dbReference type="Rhea" id="RHEA:47004"/>
        <dbReference type="Rhea" id="RHEA-COMP:11060"/>
        <dbReference type="Rhea" id="RHEA-COMP:11605"/>
        <dbReference type="ChEBI" id="CHEBI:15377"/>
        <dbReference type="ChEBI" id="CHEBI:30013"/>
        <dbReference type="ChEBI" id="CHEBI:43474"/>
        <dbReference type="ChEBI" id="CHEBI:61977"/>
        <dbReference type="EC" id="3.1.3.16"/>
    </reaction>
</comment>
<keyword evidence="4 7" id="KW-0378">Hydrolase</keyword>
<dbReference type="GO" id="GO:0051879">
    <property type="term" value="F:Hsp90 protein binding"/>
    <property type="evidence" value="ECO:0007669"/>
    <property type="project" value="TreeGrafter"/>
</dbReference>
<dbReference type="PRINTS" id="PR00114">
    <property type="entry name" value="STPHPHTASE"/>
</dbReference>
<keyword evidence="2" id="KW-0479">Metal-binding</keyword>
<keyword evidence="6" id="KW-0464">Manganese</keyword>
<dbReference type="Proteomes" id="UP000694386">
    <property type="component" value="Unplaced"/>
</dbReference>
<dbReference type="GO" id="GO:0004722">
    <property type="term" value="F:protein serine/threonine phosphatase activity"/>
    <property type="evidence" value="ECO:0007669"/>
    <property type="project" value="UniProtKB-EC"/>
</dbReference>
<keyword evidence="5" id="KW-0904">Protein phosphatase</keyword>
<dbReference type="PANTHER" id="PTHR45668">
    <property type="entry name" value="SERINE/THREONINE-PROTEIN PHOSPHATASE 5-RELATED"/>
    <property type="match status" value="1"/>
</dbReference>
<dbReference type="PANTHER" id="PTHR45668:SF2">
    <property type="entry name" value="SERINE_THREONINE-PROTEIN PHOSPHATASE WITH EF-HANDS 2"/>
    <property type="match status" value="1"/>
</dbReference>
<organism evidence="9 11">
    <name type="scientific">Cricetulus griseus</name>
    <name type="common">Chinese hamster</name>
    <name type="synonym">Cricetulus barabensis griseus</name>
    <dbReference type="NCBI Taxonomy" id="10029"/>
    <lineage>
        <taxon>Eukaryota</taxon>
        <taxon>Metazoa</taxon>
        <taxon>Chordata</taxon>
        <taxon>Craniata</taxon>
        <taxon>Vertebrata</taxon>
        <taxon>Euteleostomi</taxon>
        <taxon>Mammalia</taxon>
        <taxon>Eutheria</taxon>
        <taxon>Euarchontoglires</taxon>
        <taxon>Glires</taxon>
        <taxon>Rodentia</taxon>
        <taxon>Myomorpha</taxon>
        <taxon>Muroidea</taxon>
        <taxon>Cricetidae</taxon>
        <taxon>Cricetinae</taxon>
        <taxon>Cricetulus</taxon>
    </lineage>
</organism>
<reference evidence="9" key="2">
    <citation type="submission" date="2011-08" db="EMBL/GenBank/DDBJ databases">
        <title>The genomic sequence of the Chinese hamster ovary CHO-K1 cell line.</title>
        <authorList>
            <person name="Xu X."/>
            <person name="Nagarajan H."/>
            <person name="Lewis N.E."/>
            <person name="Pan S."/>
            <person name="Cai Z."/>
            <person name="Liu X."/>
            <person name="Chen W."/>
            <person name="Xie M."/>
            <person name="Wang W."/>
            <person name="Hammond S."/>
            <person name="Andersen M.R."/>
            <person name="Neff N."/>
            <person name="Passarelli B."/>
            <person name="Koh W."/>
            <person name="Fan C.H."/>
            <person name="Wang J."/>
            <person name="Gui Y."/>
            <person name="Lee K.H."/>
            <person name="Betenbaugh M.J."/>
            <person name="Quake S.R."/>
            <person name="Famili I."/>
            <person name="Palsson B.O."/>
            <person name="Wang J."/>
        </authorList>
    </citation>
    <scope>NUCLEOTIDE SEQUENCE</scope>
</reference>
<dbReference type="SUPFAM" id="SSF56300">
    <property type="entry name" value="Metallo-dependent phosphatases"/>
    <property type="match status" value="1"/>
</dbReference>
<name>G3IN56_CRIGR</name>
<dbReference type="InterPro" id="IPR013235">
    <property type="entry name" value="PPP_dom"/>
</dbReference>
<accession>G3IN56</accession>
<evidence type="ECO:0000256" key="5">
    <source>
        <dbReference type="ARBA" id="ARBA00022912"/>
    </source>
</evidence>
<gene>
    <name evidence="9" type="ORF">I79_025368</name>
</gene>
<comment type="cofactor">
    <cofactor evidence="1">
        <name>Mn(2+)</name>
        <dbReference type="ChEBI" id="CHEBI:29035"/>
    </cofactor>
</comment>
<evidence type="ECO:0000256" key="6">
    <source>
        <dbReference type="ARBA" id="ARBA00023211"/>
    </source>
</evidence>
<dbReference type="PROSITE" id="PS00125">
    <property type="entry name" value="SER_THR_PHOSPHATASE"/>
    <property type="match status" value="1"/>
</dbReference>
<evidence type="ECO:0000259" key="8">
    <source>
        <dbReference type="PROSITE" id="PS00125"/>
    </source>
</evidence>
<dbReference type="Ensembl" id="ENSCGRT00001022261.1">
    <property type="protein sequence ID" value="ENSCGRP00001018017.1"/>
    <property type="gene ID" value="ENSCGRG00001017894.1"/>
</dbReference>
<evidence type="ECO:0000313" key="11">
    <source>
        <dbReference type="Proteomes" id="UP000001075"/>
    </source>
</evidence>
<sequence>MARLEMRRRCTWNIFQSIEYAGQQDQVKLHDFFSYLVDHFTPSSHHEREFLNRMFTEERFAQDVETEKGADYESIEVPDSYTGPHLSFPLLPDHATALVEAFRLRQLHARYVLSLLYETRKHLAQLPNINRVSTCYSEEITVCERAYVFNGDFVDRGKDSVEVLMVLFAFMLVYPKEFHLNRGNHEDHLVNLRYGFTKEVMHKYKIHGKKILRTLQDVFCWLPLATLVDEKVLVLHGGVSDRTDLELLAKLDRHKAYKACRSCSIPCSSGSVDHKEQSRRQVRRSVDLELERCRQQAGFPGIKEKREPLPWAPDDADCDADAGEVLEPTPEEWKQVVDILWSDPMAQEGCKANTIRGGGCYFGPDVTEKLLEKYKLQFLIRSHECKPEGYEFCHNRKVG</sequence>
<keyword evidence="3" id="KW-0677">Repeat</keyword>
<dbReference type="Pfam" id="PF08321">
    <property type="entry name" value="PPP5"/>
    <property type="match status" value="1"/>
</dbReference>
<evidence type="ECO:0000256" key="2">
    <source>
        <dbReference type="ARBA" id="ARBA00022723"/>
    </source>
</evidence>
<dbReference type="InterPro" id="IPR029052">
    <property type="entry name" value="Metallo-depent_PP-like"/>
</dbReference>
<dbReference type="OMA" id="NCASEWI"/>
<reference evidence="10" key="3">
    <citation type="submission" date="2025-05" db="UniProtKB">
        <authorList>
            <consortium name="Ensembl"/>
        </authorList>
    </citation>
    <scope>IDENTIFICATION</scope>
</reference>
<evidence type="ECO:0000256" key="7">
    <source>
        <dbReference type="RuleBase" id="RU004273"/>
    </source>
</evidence>
<feature type="domain" description="Serine/threonine specific protein phosphatases" evidence="8">
    <location>
        <begin position="181"/>
        <end position="186"/>
    </location>
</feature>
<dbReference type="GO" id="GO:0043409">
    <property type="term" value="P:negative regulation of MAPK cascade"/>
    <property type="evidence" value="ECO:0007669"/>
    <property type="project" value="TreeGrafter"/>
</dbReference>
<dbReference type="Pfam" id="PF00149">
    <property type="entry name" value="Metallophos"/>
    <property type="match status" value="1"/>
</dbReference>
<dbReference type="InterPro" id="IPR051134">
    <property type="entry name" value="PPP_phosphatase"/>
</dbReference>
<dbReference type="EC" id="3.1.3.16" evidence="7"/>
<dbReference type="EMBL" id="JH005483">
    <property type="protein sequence ID" value="EGW14393.1"/>
    <property type="molecule type" value="Genomic_DNA"/>
</dbReference>
<dbReference type="STRING" id="10029.G3IN56"/>
<dbReference type="AlphaFoldDB" id="G3IN56"/>
<evidence type="ECO:0000313" key="9">
    <source>
        <dbReference type="EMBL" id="EGW14393.1"/>
    </source>
</evidence>
<dbReference type="GO" id="GO:0046872">
    <property type="term" value="F:metal ion binding"/>
    <property type="evidence" value="ECO:0007669"/>
    <property type="project" value="UniProtKB-KW"/>
</dbReference>
<evidence type="ECO:0000256" key="3">
    <source>
        <dbReference type="ARBA" id="ARBA00022737"/>
    </source>
</evidence>
<evidence type="ECO:0000256" key="1">
    <source>
        <dbReference type="ARBA" id="ARBA00001936"/>
    </source>
</evidence>
<dbReference type="SMART" id="SM00156">
    <property type="entry name" value="PP2Ac"/>
    <property type="match status" value="1"/>
</dbReference>
<proteinExistence type="inferred from homology"/>